<evidence type="ECO:0000313" key="2">
    <source>
        <dbReference type="Proteomes" id="UP001178507"/>
    </source>
</evidence>
<accession>A0AA36HNA1</accession>
<dbReference type="AlphaFoldDB" id="A0AA36HNA1"/>
<proteinExistence type="predicted"/>
<protein>
    <submittedName>
        <fullName evidence="1">Uncharacterized protein</fullName>
    </submittedName>
</protein>
<dbReference type="Proteomes" id="UP001178507">
    <property type="component" value="Unassembled WGS sequence"/>
</dbReference>
<gene>
    <name evidence="1" type="ORF">EVOR1521_LOCUS1799</name>
</gene>
<evidence type="ECO:0000313" key="1">
    <source>
        <dbReference type="EMBL" id="CAJ1371499.1"/>
    </source>
</evidence>
<keyword evidence="2" id="KW-1185">Reference proteome</keyword>
<sequence length="424" mass="45673">MAVPEGVNNVKLSSTTGTSVRKLEGAEADTVRTGLAACPTSMSAVYRKSRQEKLDEEVSRANLSLVEHMAKADVQQDAYKGTVMVPGCFVRDVHGISAESGVAFYKGCSRCRKMLTAYHGGTRLECEKHGEDAGQPVYCVQVSLQELFWRQVSVTHVDTFDPLQALECTLWEDALRALSSHYGLDDLDAPSFLQDLMAHAAGVEHVARFAVGLGRGGDQQVDLFDLAPAITADGVCGLYKNTGINMFSSSPGLPCVCCSMLSRDKVGQMIASHNGKAKVIDQACVVFKAESDADAKVPAGIDGLEVTIKASCAACLEKITLQQAGAPETVRVALRMRKGECGKALVECQADGSQPFQIHAVKEVAAELYCKAFKYTADQYKGHLEQSVAVEACKDHQAEVASLLTDTRPAKRLRMNKTMDGDQL</sequence>
<comment type="caution">
    <text evidence="1">The sequence shown here is derived from an EMBL/GenBank/DDBJ whole genome shotgun (WGS) entry which is preliminary data.</text>
</comment>
<name>A0AA36HNA1_9DINO</name>
<dbReference type="EMBL" id="CAUJNA010000082">
    <property type="protein sequence ID" value="CAJ1371499.1"/>
    <property type="molecule type" value="Genomic_DNA"/>
</dbReference>
<organism evidence="1 2">
    <name type="scientific">Effrenium voratum</name>
    <dbReference type="NCBI Taxonomy" id="2562239"/>
    <lineage>
        <taxon>Eukaryota</taxon>
        <taxon>Sar</taxon>
        <taxon>Alveolata</taxon>
        <taxon>Dinophyceae</taxon>
        <taxon>Suessiales</taxon>
        <taxon>Symbiodiniaceae</taxon>
        <taxon>Effrenium</taxon>
    </lineage>
</organism>
<reference evidence="1" key="1">
    <citation type="submission" date="2023-08" db="EMBL/GenBank/DDBJ databases">
        <authorList>
            <person name="Chen Y."/>
            <person name="Shah S."/>
            <person name="Dougan E. K."/>
            <person name="Thang M."/>
            <person name="Chan C."/>
        </authorList>
    </citation>
    <scope>NUCLEOTIDE SEQUENCE</scope>
</reference>